<reference evidence="5" key="1">
    <citation type="submission" date="2023-01" db="EMBL/GenBank/DDBJ databases">
        <title>Psychroserpens sp. MSW6 and Marinomonas sp. RSW2, isolated from seawater.</title>
        <authorList>
            <person name="Kristyanto S."/>
            <person name="Jung J."/>
            <person name="Kim J.M."/>
            <person name="Jeon C.O."/>
        </authorList>
    </citation>
    <scope>NUCLEOTIDE SEQUENCE</scope>
    <source>
        <strain evidence="5">RSW2</strain>
    </source>
</reference>
<feature type="domain" description="HTH araC/xylS-type" evidence="4">
    <location>
        <begin position="159"/>
        <end position="256"/>
    </location>
</feature>
<evidence type="ECO:0000256" key="1">
    <source>
        <dbReference type="ARBA" id="ARBA00023015"/>
    </source>
</evidence>
<dbReference type="RefSeq" id="WP_275565088.1">
    <property type="nucleotide sequence ID" value="NZ_JAMZEG020000002.1"/>
</dbReference>
<evidence type="ECO:0000313" key="6">
    <source>
        <dbReference type="Proteomes" id="UP001139522"/>
    </source>
</evidence>
<evidence type="ECO:0000313" key="5">
    <source>
        <dbReference type="EMBL" id="MDE8603590.1"/>
    </source>
</evidence>
<keyword evidence="6" id="KW-1185">Reference proteome</keyword>
<dbReference type="PANTHER" id="PTHR47894">
    <property type="entry name" value="HTH-TYPE TRANSCRIPTIONAL REGULATOR GADX"/>
    <property type="match status" value="1"/>
</dbReference>
<sequence length="259" mass="30632">MANAIQINRMYNRHTQRLRNVAIHSPSIFWIQSGHKQLFWQDSELTLNSSNLLLTRAHQTLTFENKPERSRFATIQFSFNLVPPETMLTLSVTIENSTYFPLYNPSKSLFKTLDVFSKLHWDELSDNTQELWLYGFYQQLAEEGRLHHLFSSHTTSFSQKLSEYLTQEPGQDYQLNEVADYFSISRATLIRRLKKENTQFREILTQVRMNHALNLMQQGNSQQVDIALRCGYQSQERFSQRFNQRFGISPKQYFKTLVK</sequence>
<dbReference type="Gene3D" id="1.10.10.60">
    <property type="entry name" value="Homeodomain-like"/>
    <property type="match status" value="1"/>
</dbReference>
<comment type="caution">
    <text evidence="5">The sequence shown here is derived from an EMBL/GenBank/DDBJ whole genome shotgun (WGS) entry which is preliminary data.</text>
</comment>
<keyword evidence="3" id="KW-0804">Transcription</keyword>
<accession>A0ABT5WFJ3</accession>
<keyword evidence="1" id="KW-0805">Transcription regulation</keyword>
<dbReference type="Pfam" id="PF12833">
    <property type="entry name" value="HTH_18"/>
    <property type="match status" value="1"/>
</dbReference>
<organism evidence="5 6">
    <name type="scientific">Marinomonas maritima</name>
    <dbReference type="NCBI Taxonomy" id="2940935"/>
    <lineage>
        <taxon>Bacteria</taxon>
        <taxon>Pseudomonadati</taxon>
        <taxon>Pseudomonadota</taxon>
        <taxon>Gammaproteobacteria</taxon>
        <taxon>Oceanospirillales</taxon>
        <taxon>Oceanospirillaceae</taxon>
        <taxon>Marinomonas</taxon>
    </lineage>
</organism>
<evidence type="ECO:0000256" key="3">
    <source>
        <dbReference type="ARBA" id="ARBA00023163"/>
    </source>
</evidence>
<dbReference type="SMART" id="SM00342">
    <property type="entry name" value="HTH_ARAC"/>
    <property type="match status" value="1"/>
</dbReference>
<name>A0ABT5WFJ3_9GAMM</name>
<dbReference type="PROSITE" id="PS01124">
    <property type="entry name" value="HTH_ARAC_FAMILY_2"/>
    <property type="match status" value="1"/>
</dbReference>
<evidence type="ECO:0000256" key="2">
    <source>
        <dbReference type="ARBA" id="ARBA00023125"/>
    </source>
</evidence>
<dbReference type="PANTHER" id="PTHR47894:SF4">
    <property type="entry name" value="HTH-TYPE TRANSCRIPTIONAL REGULATOR GADX"/>
    <property type="match status" value="1"/>
</dbReference>
<dbReference type="InterPro" id="IPR009057">
    <property type="entry name" value="Homeodomain-like_sf"/>
</dbReference>
<evidence type="ECO:0000259" key="4">
    <source>
        <dbReference type="PROSITE" id="PS01124"/>
    </source>
</evidence>
<dbReference type="SUPFAM" id="SSF46689">
    <property type="entry name" value="Homeodomain-like"/>
    <property type="match status" value="1"/>
</dbReference>
<protein>
    <submittedName>
        <fullName evidence="5">Helix-turn-helix transcriptional regulator</fullName>
    </submittedName>
</protein>
<dbReference type="EMBL" id="JAMZEG020000002">
    <property type="protein sequence ID" value="MDE8603590.1"/>
    <property type="molecule type" value="Genomic_DNA"/>
</dbReference>
<proteinExistence type="predicted"/>
<keyword evidence="2" id="KW-0238">DNA-binding</keyword>
<dbReference type="InterPro" id="IPR018060">
    <property type="entry name" value="HTH_AraC"/>
</dbReference>
<dbReference type="Proteomes" id="UP001139522">
    <property type="component" value="Unassembled WGS sequence"/>
</dbReference>
<gene>
    <name evidence="5" type="ORF">M3I01_011875</name>
</gene>